<evidence type="ECO:0000313" key="2">
    <source>
        <dbReference type="Proteomes" id="UP001153269"/>
    </source>
</evidence>
<gene>
    <name evidence="1" type="ORF">PLEPLA_LOCUS23</name>
</gene>
<evidence type="ECO:0000313" key="1">
    <source>
        <dbReference type="EMBL" id="CAB1412332.1"/>
    </source>
</evidence>
<keyword evidence="2" id="KW-1185">Reference proteome</keyword>
<dbReference type="EMBL" id="CADEAL010000001">
    <property type="protein sequence ID" value="CAB1412332.1"/>
    <property type="molecule type" value="Genomic_DNA"/>
</dbReference>
<dbReference type="Proteomes" id="UP001153269">
    <property type="component" value="Unassembled WGS sequence"/>
</dbReference>
<proteinExistence type="predicted"/>
<comment type="caution">
    <text evidence="1">The sequence shown here is derived from an EMBL/GenBank/DDBJ whole genome shotgun (WGS) entry which is preliminary data.</text>
</comment>
<protein>
    <submittedName>
        <fullName evidence="1">Uncharacterized protein</fullName>
    </submittedName>
</protein>
<organism evidence="1 2">
    <name type="scientific">Pleuronectes platessa</name>
    <name type="common">European plaice</name>
    <dbReference type="NCBI Taxonomy" id="8262"/>
    <lineage>
        <taxon>Eukaryota</taxon>
        <taxon>Metazoa</taxon>
        <taxon>Chordata</taxon>
        <taxon>Craniata</taxon>
        <taxon>Vertebrata</taxon>
        <taxon>Euteleostomi</taxon>
        <taxon>Actinopterygii</taxon>
        <taxon>Neopterygii</taxon>
        <taxon>Teleostei</taxon>
        <taxon>Neoteleostei</taxon>
        <taxon>Acanthomorphata</taxon>
        <taxon>Carangaria</taxon>
        <taxon>Pleuronectiformes</taxon>
        <taxon>Pleuronectoidei</taxon>
        <taxon>Pleuronectidae</taxon>
        <taxon>Pleuronectes</taxon>
    </lineage>
</organism>
<name>A0A9N7TG42_PLEPL</name>
<dbReference type="AlphaFoldDB" id="A0A9N7TG42"/>
<accession>A0A9N7TG42</accession>
<sequence length="118" mass="13112">MQSAVPGVHSDILGTFDFDGCVLTYNPSKLRLHALQGGRGGERRIPCQDSPQVHRRFSWLHLMPPCSAQLVLTYGKEDTIMDDEGRVNYNITSVTTAGWWLSEKAAGNEECVKEPFSS</sequence>
<reference evidence="1" key="1">
    <citation type="submission" date="2020-03" db="EMBL/GenBank/DDBJ databases">
        <authorList>
            <person name="Weist P."/>
        </authorList>
    </citation>
    <scope>NUCLEOTIDE SEQUENCE</scope>
</reference>